<proteinExistence type="predicted"/>
<evidence type="ECO:0000313" key="1">
    <source>
        <dbReference type="EMBL" id="VDI42343.1"/>
    </source>
</evidence>
<keyword evidence="2" id="KW-1185">Reference proteome</keyword>
<sequence length="266" mass="30785">MGGQPHHLHNNILPENSTIQKRIEKTMEQINLMKIQKKNGAIELRTNFGRKITAQVCMPMTEPIGPAKYYQHSSRPATYPFPDCDKQYPSQMLSYKIYNLPFFLELCEKKYSKIEWKKRTKSAINGHWTNKLRLECEEKSTLQNLTISNLSIGVTHPVWATVSSSVSDIRKAITKSRMLTGTYLLQAHRHRFNQAEVTRFVNCRLRTKTYVHVITTCPLYMNIRIALYTPIKNFIVSIISESTWATHFSNREAICTLIVDCQSSQI</sequence>
<comment type="caution">
    <text evidence="1">The sequence shown here is derived from an EMBL/GenBank/DDBJ whole genome shotgun (WGS) entry which is preliminary data.</text>
</comment>
<evidence type="ECO:0000313" key="2">
    <source>
        <dbReference type="Proteomes" id="UP000596742"/>
    </source>
</evidence>
<organism evidence="1 2">
    <name type="scientific">Mytilus galloprovincialis</name>
    <name type="common">Mediterranean mussel</name>
    <dbReference type="NCBI Taxonomy" id="29158"/>
    <lineage>
        <taxon>Eukaryota</taxon>
        <taxon>Metazoa</taxon>
        <taxon>Spiralia</taxon>
        <taxon>Lophotrochozoa</taxon>
        <taxon>Mollusca</taxon>
        <taxon>Bivalvia</taxon>
        <taxon>Autobranchia</taxon>
        <taxon>Pteriomorphia</taxon>
        <taxon>Mytilida</taxon>
        <taxon>Mytiloidea</taxon>
        <taxon>Mytilidae</taxon>
        <taxon>Mytilinae</taxon>
        <taxon>Mytilus</taxon>
    </lineage>
</organism>
<protein>
    <submittedName>
        <fullName evidence="1">Uncharacterized protein</fullName>
    </submittedName>
</protein>
<dbReference type="Proteomes" id="UP000596742">
    <property type="component" value="Unassembled WGS sequence"/>
</dbReference>
<accession>A0A8B6F1K4</accession>
<gene>
    <name evidence="1" type="ORF">MGAL_10B020085</name>
</gene>
<dbReference type="OrthoDB" id="10029583at2759"/>
<name>A0A8B6F1K4_MYTGA</name>
<dbReference type="AlphaFoldDB" id="A0A8B6F1K4"/>
<dbReference type="EMBL" id="UYJE01006002">
    <property type="protein sequence ID" value="VDI42343.1"/>
    <property type="molecule type" value="Genomic_DNA"/>
</dbReference>
<reference evidence="1" key="1">
    <citation type="submission" date="2018-11" db="EMBL/GenBank/DDBJ databases">
        <authorList>
            <person name="Alioto T."/>
            <person name="Alioto T."/>
        </authorList>
    </citation>
    <scope>NUCLEOTIDE SEQUENCE</scope>
</reference>